<dbReference type="Gene3D" id="3.40.50.1820">
    <property type="entry name" value="alpha/beta hydrolase"/>
    <property type="match status" value="1"/>
</dbReference>
<dbReference type="InterPro" id="IPR029058">
    <property type="entry name" value="AB_hydrolase_fold"/>
</dbReference>
<evidence type="ECO:0000256" key="1">
    <source>
        <dbReference type="PIRSR" id="PIRSR017388-1"/>
    </source>
</evidence>
<dbReference type="PANTHER" id="PTHR11614">
    <property type="entry name" value="PHOSPHOLIPASE-RELATED"/>
    <property type="match status" value="1"/>
</dbReference>
<accession>A0A220TY54</accession>
<evidence type="ECO:0000313" key="4">
    <source>
        <dbReference type="Proteomes" id="UP000198312"/>
    </source>
</evidence>
<feature type="active site" description="Nucleophile" evidence="1">
    <location>
        <position position="93"/>
    </location>
</feature>
<dbReference type="Pfam" id="PF12146">
    <property type="entry name" value="Hydrolase_4"/>
    <property type="match status" value="1"/>
</dbReference>
<dbReference type="InterPro" id="IPR051044">
    <property type="entry name" value="MAG_DAG_Lipase"/>
</dbReference>
<protein>
    <submittedName>
        <fullName evidence="3">Carboxylesterase</fullName>
    </submittedName>
</protein>
<evidence type="ECO:0000259" key="2">
    <source>
        <dbReference type="Pfam" id="PF12146"/>
    </source>
</evidence>
<proteinExistence type="predicted"/>
<dbReference type="Proteomes" id="UP000198312">
    <property type="component" value="Chromosome"/>
</dbReference>
<keyword evidence="4" id="KW-1185">Reference proteome</keyword>
<feature type="active site" description="Charge relay system" evidence="1">
    <location>
        <position position="192"/>
    </location>
</feature>
<reference evidence="3 4" key="1">
    <citation type="submission" date="2017-07" db="EMBL/GenBank/DDBJ databases">
        <title>Virgibacillus sp. LM2416.</title>
        <authorList>
            <person name="Tak E.J."/>
            <person name="Bae J.-W."/>
        </authorList>
    </citation>
    <scope>NUCLEOTIDE SEQUENCE [LARGE SCALE GENOMIC DNA]</scope>
    <source>
        <strain evidence="3 4">LM2416</strain>
    </source>
</reference>
<dbReference type="GO" id="GO:0052689">
    <property type="term" value="F:carboxylic ester hydrolase activity"/>
    <property type="evidence" value="ECO:0007669"/>
    <property type="project" value="InterPro"/>
</dbReference>
<organism evidence="3 4">
    <name type="scientific">Virgibacillus phasianinus</name>
    <dbReference type="NCBI Taxonomy" id="2017483"/>
    <lineage>
        <taxon>Bacteria</taxon>
        <taxon>Bacillati</taxon>
        <taxon>Bacillota</taxon>
        <taxon>Bacilli</taxon>
        <taxon>Bacillales</taxon>
        <taxon>Bacillaceae</taxon>
        <taxon>Virgibacillus</taxon>
    </lineage>
</organism>
<dbReference type="KEGG" id="vil:CFK37_00135"/>
<evidence type="ECO:0000313" key="3">
    <source>
        <dbReference type="EMBL" id="ASK60727.1"/>
    </source>
</evidence>
<dbReference type="PIRSF" id="PIRSF017388">
    <property type="entry name" value="Esterase_lipase"/>
    <property type="match status" value="1"/>
</dbReference>
<feature type="active site" description="Charge relay system" evidence="1">
    <location>
        <position position="222"/>
    </location>
</feature>
<dbReference type="EMBL" id="CP022315">
    <property type="protein sequence ID" value="ASK60727.1"/>
    <property type="molecule type" value="Genomic_DNA"/>
</dbReference>
<feature type="domain" description="Serine aminopeptidase S33" evidence="2">
    <location>
        <begin position="17"/>
        <end position="225"/>
    </location>
</feature>
<dbReference type="AlphaFoldDB" id="A0A220TY54"/>
<dbReference type="SUPFAM" id="SSF53474">
    <property type="entry name" value="alpha/beta-Hydrolases"/>
    <property type="match status" value="1"/>
</dbReference>
<sequence length="244" mass="27531">MRIVPDKPFLYKGGKRGVLLLHGFTGNTKDVRALGNYLNKHGYTCYAPLYAGHGTSPEELLTSRSAEWWQDVVDGYNYLKKLQIEEIAVVGLSLGALYALKLGSMLPVNGIVSMCAPIKKKSLETLSDHITRYAVNYKKMEKKSDQQIQNELTSIHKSSDTILLDVQHVIEDVNNRLPAIECPALIIQARQDHRANLESPDILYNKISSTKKSIKWYEQSSHIITRGPEKNQLHTDIHDFLEGT</sequence>
<dbReference type="RefSeq" id="WP_089060004.1">
    <property type="nucleotide sequence ID" value="NZ_CP022315.1"/>
</dbReference>
<gene>
    <name evidence="3" type="ORF">CFK37_00135</name>
</gene>
<name>A0A220TY54_9BACI</name>
<dbReference type="InterPro" id="IPR012354">
    <property type="entry name" value="Esterase_lipase"/>
</dbReference>
<dbReference type="OrthoDB" id="9800213at2"/>
<dbReference type="InterPro" id="IPR022742">
    <property type="entry name" value="Hydrolase_4"/>
</dbReference>